<protein>
    <submittedName>
        <fullName evidence="2">SMI1/KNR4 family protein</fullName>
    </submittedName>
</protein>
<dbReference type="AlphaFoldDB" id="A0A2S1YK34"/>
<gene>
    <name evidence="2" type="ORF">HYN56_09370</name>
</gene>
<evidence type="ECO:0000313" key="3">
    <source>
        <dbReference type="Proteomes" id="UP000245250"/>
    </source>
</evidence>
<dbReference type="Pfam" id="PF09346">
    <property type="entry name" value="SMI1_KNR4"/>
    <property type="match status" value="1"/>
</dbReference>
<dbReference type="SUPFAM" id="SSF160631">
    <property type="entry name" value="SMI1/KNR4-like"/>
    <property type="match status" value="1"/>
</dbReference>
<evidence type="ECO:0000259" key="1">
    <source>
        <dbReference type="Pfam" id="PF09346"/>
    </source>
</evidence>
<dbReference type="InterPro" id="IPR037883">
    <property type="entry name" value="Knr4/Smi1-like_sf"/>
</dbReference>
<organism evidence="2 3">
    <name type="scientific">Flavobacterium crocinum</name>
    <dbReference type="NCBI Taxonomy" id="2183896"/>
    <lineage>
        <taxon>Bacteria</taxon>
        <taxon>Pseudomonadati</taxon>
        <taxon>Bacteroidota</taxon>
        <taxon>Flavobacteriia</taxon>
        <taxon>Flavobacteriales</taxon>
        <taxon>Flavobacteriaceae</taxon>
        <taxon>Flavobacterium</taxon>
    </lineage>
</organism>
<accession>A0A2S1YK34</accession>
<dbReference type="Gene3D" id="3.40.1580.10">
    <property type="entry name" value="SMI1/KNR4-like"/>
    <property type="match status" value="1"/>
</dbReference>
<dbReference type="OrthoDB" id="1148097at2"/>
<dbReference type="RefSeq" id="WP_109191934.1">
    <property type="nucleotide sequence ID" value="NZ_CP029255.1"/>
</dbReference>
<keyword evidence="3" id="KW-1185">Reference proteome</keyword>
<dbReference type="Proteomes" id="UP000245250">
    <property type="component" value="Chromosome"/>
</dbReference>
<proteinExistence type="predicted"/>
<sequence length="222" mass="26365">MNTIIWNKWIENWNWILAIAKKRNWDFESIKIQPKIVIDQINKLEEELSIKYPDDFKIILTEYSSRVILGWQINDDDPEKEFSSIFSGAGGVSDYKTKPYLWDFDLLPDLYQTYLSWLKNCYNNPLDSYGKHYYNKIPFIEVPNGDLIAFNQNDEVMYLSHDDGPLHGEKLADNFIEFITLWSNLGCIGTESEQLQVFYDSENQKLITNDPKIKRWKNWLEK</sequence>
<name>A0A2S1YK34_9FLAO</name>
<dbReference type="EMBL" id="CP029255">
    <property type="protein sequence ID" value="AWK04431.1"/>
    <property type="molecule type" value="Genomic_DNA"/>
</dbReference>
<dbReference type="KEGG" id="fcr:HYN56_09370"/>
<dbReference type="InterPro" id="IPR018958">
    <property type="entry name" value="Knr4/Smi1-like_dom"/>
</dbReference>
<evidence type="ECO:0000313" key="2">
    <source>
        <dbReference type="EMBL" id="AWK04431.1"/>
    </source>
</evidence>
<reference evidence="2 3" key="1">
    <citation type="submission" date="2018-05" db="EMBL/GenBank/DDBJ databases">
        <title>Genome sequencing of Flavobacterium sp. HYN0056.</title>
        <authorList>
            <person name="Yi H."/>
            <person name="Baek C."/>
        </authorList>
    </citation>
    <scope>NUCLEOTIDE SEQUENCE [LARGE SCALE GENOMIC DNA]</scope>
    <source>
        <strain evidence="2 3">HYN0056</strain>
    </source>
</reference>
<feature type="domain" description="Knr4/Smi1-like" evidence="1">
    <location>
        <begin position="39"/>
        <end position="179"/>
    </location>
</feature>